<keyword evidence="2" id="KW-0732">Signal</keyword>
<feature type="compositionally biased region" description="Basic and acidic residues" evidence="1">
    <location>
        <begin position="102"/>
        <end position="130"/>
    </location>
</feature>
<feature type="chain" id="PRO_5012621483" evidence="2">
    <location>
        <begin position="26"/>
        <end position="205"/>
    </location>
</feature>
<feature type="compositionally biased region" description="Basic and acidic residues" evidence="1">
    <location>
        <begin position="161"/>
        <end position="173"/>
    </location>
</feature>
<reference evidence="3 4" key="1">
    <citation type="submission" date="2017-05" db="EMBL/GenBank/DDBJ databases">
        <title>PacBio assembly of a Plasmodium knowlesi genome sequence with Hi-C correction and manual annotation of the SICAvar gene family.</title>
        <authorList>
            <person name="Lapp S.A."/>
            <person name="Geraldo J.A."/>
            <person name="Chien J.-T."/>
            <person name="Ay F."/>
            <person name="Pakala S.B."/>
            <person name="Batugedara G."/>
            <person name="Humphrey J.C."/>
            <person name="Debarry J.D."/>
            <person name="Le Roch K.G."/>
            <person name="Galinski M.R."/>
            <person name="Kissinger J.C."/>
        </authorList>
    </citation>
    <scope>NUCLEOTIDE SEQUENCE [LARGE SCALE GENOMIC DNA]</scope>
    <source>
        <strain evidence="4">Malayan Strain Pk1 (A+)</strain>
    </source>
</reference>
<evidence type="ECO:0000256" key="1">
    <source>
        <dbReference type="SAM" id="MobiDB-lite"/>
    </source>
</evidence>
<organism evidence="3 4">
    <name type="scientific">Plasmodium knowlesi</name>
    <dbReference type="NCBI Taxonomy" id="5850"/>
    <lineage>
        <taxon>Eukaryota</taxon>
        <taxon>Sar</taxon>
        <taxon>Alveolata</taxon>
        <taxon>Apicomplexa</taxon>
        <taxon>Aconoidasida</taxon>
        <taxon>Haemosporida</taxon>
        <taxon>Plasmodiidae</taxon>
        <taxon>Plasmodium</taxon>
        <taxon>Plasmodium (Plasmodium)</taxon>
    </lineage>
</organism>
<protein>
    <submittedName>
        <fullName evidence="3">Uncharacterized protein</fullName>
    </submittedName>
</protein>
<feature type="signal peptide" evidence="2">
    <location>
        <begin position="1"/>
        <end position="25"/>
    </location>
</feature>
<feature type="compositionally biased region" description="Basic and acidic residues" evidence="1">
    <location>
        <begin position="142"/>
        <end position="154"/>
    </location>
</feature>
<evidence type="ECO:0000256" key="2">
    <source>
        <dbReference type="SAM" id="SignalP"/>
    </source>
</evidence>
<dbReference type="EMBL" id="NETL01000024">
    <property type="protein sequence ID" value="OTN65877.1"/>
    <property type="molecule type" value="Genomic_DNA"/>
</dbReference>
<dbReference type="VEuPathDB" id="PlasmoDB:PKNOH_S100070200"/>
<feature type="region of interest" description="Disordered" evidence="1">
    <location>
        <begin position="46"/>
        <end position="130"/>
    </location>
</feature>
<comment type="caution">
    <text evidence="3">The sequence shown here is derived from an EMBL/GenBank/DDBJ whole genome shotgun (WGS) entry which is preliminary data.</text>
</comment>
<sequence>MAPFSFTKLSLLAFLIYLWQHPNYHQDDARRQGVNASLQVHNKVGRNLASKEEATAQGKNKTTKTLLGKKEENTEGDKEDSDGTSSEDAKKRKPTWNDLSIEEMRKQLAQEETRNHKKKLTPEQKEALDKKYECLLKKLLDREAEKRRNSEKGAQKPGQKKVQEKKDSNEKGAQKPGQKKVQEKKDSNEKGAQKPSEQEDEEEED</sequence>
<dbReference type="AlphaFoldDB" id="A0A1Y3DSV4"/>
<dbReference type="Proteomes" id="UP000195012">
    <property type="component" value="Unassembled WGS sequence"/>
</dbReference>
<evidence type="ECO:0000313" key="4">
    <source>
        <dbReference type="Proteomes" id="UP000195012"/>
    </source>
</evidence>
<proteinExistence type="predicted"/>
<evidence type="ECO:0000313" key="3">
    <source>
        <dbReference type="EMBL" id="OTN65877.1"/>
    </source>
</evidence>
<gene>
    <name evidence="3" type="ORF">PKNOH_S100070200</name>
</gene>
<accession>A0A1Y3DSV4</accession>
<feature type="compositionally biased region" description="Basic and acidic residues" evidence="1">
    <location>
        <begin position="180"/>
        <end position="192"/>
    </location>
</feature>
<name>A0A1Y3DSV4_PLAKN</name>
<dbReference type="VEuPathDB" id="PlasmoDB:PKNH_0841300"/>
<feature type="region of interest" description="Disordered" evidence="1">
    <location>
        <begin position="142"/>
        <end position="205"/>
    </location>
</feature>
<dbReference type="VEuPathDB" id="PlasmoDB:PKA1H_080046600"/>